<dbReference type="EMBL" id="OX459938">
    <property type="protein sequence ID" value="CAI9160332.1"/>
    <property type="molecule type" value="Genomic_DNA"/>
</dbReference>
<feature type="region of interest" description="Disordered" evidence="1">
    <location>
        <begin position="36"/>
        <end position="73"/>
    </location>
</feature>
<protein>
    <submittedName>
        <fullName evidence="2">Uncharacterized protein</fullName>
    </submittedName>
</protein>
<sequence>MLRPVSALGVGCGESLSFLSGPPPLHSLRTIQRPPNPQHAHTFPKACSAGGLAAGPPAPGKEQWNSSRPPRVPGLPSFPVINGGATIQLLLKMLHPRAPASFPRPSGGPDQDRWPLYLRQAHKAKRPGDQRRDQGWGADPRRAPAASLPPCVVFCAREELGRPLPRLRLGGQGAEGTGTRGRRAELSSSPRSPRLGNWLWARRPELAFIARPAGRLKLYQRVSPLSADAKGGRGRGEAPAAVTRRSQR</sequence>
<dbReference type="Proteomes" id="UP001176941">
    <property type="component" value="Chromosome 2"/>
</dbReference>
<feature type="compositionally biased region" description="Basic and acidic residues" evidence="1">
    <location>
        <begin position="126"/>
        <end position="142"/>
    </location>
</feature>
<feature type="region of interest" description="Disordered" evidence="1">
    <location>
        <begin position="121"/>
        <end position="144"/>
    </location>
</feature>
<name>A0ABN8YIB3_RANTA</name>
<evidence type="ECO:0000313" key="2">
    <source>
        <dbReference type="EMBL" id="CAI9160332.1"/>
    </source>
</evidence>
<feature type="region of interest" description="Disordered" evidence="1">
    <location>
        <begin position="166"/>
        <end position="194"/>
    </location>
</feature>
<evidence type="ECO:0000313" key="3">
    <source>
        <dbReference type="Proteomes" id="UP001176941"/>
    </source>
</evidence>
<evidence type="ECO:0000256" key="1">
    <source>
        <dbReference type="SAM" id="MobiDB-lite"/>
    </source>
</evidence>
<organism evidence="2 3">
    <name type="scientific">Rangifer tarandus platyrhynchus</name>
    <name type="common">Svalbard reindeer</name>
    <dbReference type="NCBI Taxonomy" id="3082113"/>
    <lineage>
        <taxon>Eukaryota</taxon>
        <taxon>Metazoa</taxon>
        <taxon>Chordata</taxon>
        <taxon>Craniata</taxon>
        <taxon>Vertebrata</taxon>
        <taxon>Euteleostomi</taxon>
        <taxon>Mammalia</taxon>
        <taxon>Eutheria</taxon>
        <taxon>Laurasiatheria</taxon>
        <taxon>Artiodactyla</taxon>
        <taxon>Ruminantia</taxon>
        <taxon>Pecora</taxon>
        <taxon>Cervidae</taxon>
        <taxon>Odocoileinae</taxon>
        <taxon>Rangifer</taxon>
    </lineage>
</organism>
<proteinExistence type="predicted"/>
<keyword evidence="3" id="KW-1185">Reference proteome</keyword>
<gene>
    <name evidence="2" type="ORF">MRATA1EN1_LOCUS9294</name>
</gene>
<feature type="region of interest" description="Disordered" evidence="1">
    <location>
        <begin position="224"/>
        <end position="248"/>
    </location>
</feature>
<accession>A0ABN8YIB3</accession>
<reference evidence="2" key="1">
    <citation type="submission" date="2023-04" db="EMBL/GenBank/DDBJ databases">
        <authorList>
            <consortium name="ELIXIR-Norway"/>
        </authorList>
    </citation>
    <scope>NUCLEOTIDE SEQUENCE [LARGE SCALE GENOMIC DNA]</scope>
</reference>
<feature type="compositionally biased region" description="Gly residues" evidence="1">
    <location>
        <begin position="170"/>
        <end position="179"/>
    </location>
</feature>